<keyword evidence="1" id="KW-0889">Transcription antitermination</keyword>
<evidence type="ECO:0000259" key="4">
    <source>
        <dbReference type="SMART" id="SM00738"/>
    </source>
</evidence>
<proteinExistence type="predicted"/>
<dbReference type="EMBL" id="CP093345">
    <property type="protein sequence ID" value="WOG92555.1"/>
    <property type="molecule type" value="Genomic_DNA"/>
</dbReference>
<keyword evidence="3" id="KW-0804">Transcription</keyword>
<gene>
    <name evidence="5" type="ORF">DCAR_0311827</name>
</gene>
<evidence type="ECO:0000256" key="1">
    <source>
        <dbReference type="ARBA" id="ARBA00022814"/>
    </source>
</evidence>
<dbReference type="CDD" id="cd09890">
    <property type="entry name" value="NGN_plant"/>
    <property type="match status" value="1"/>
</dbReference>
<keyword evidence="6" id="KW-1185">Reference proteome</keyword>
<evidence type="ECO:0000313" key="6">
    <source>
        <dbReference type="Proteomes" id="UP000077755"/>
    </source>
</evidence>
<feature type="domain" description="NusG-like N-terminal" evidence="4">
    <location>
        <begin position="101"/>
        <end position="217"/>
    </location>
</feature>
<dbReference type="Gene3D" id="3.30.70.940">
    <property type="entry name" value="NusG, N-terminal domain"/>
    <property type="match status" value="1"/>
</dbReference>
<dbReference type="SUPFAM" id="SSF82679">
    <property type="entry name" value="N-utilization substance G protein NusG, N-terminal domain"/>
    <property type="match status" value="1"/>
</dbReference>
<dbReference type="Gene3D" id="2.30.30.30">
    <property type="match status" value="1"/>
</dbReference>
<dbReference type="CDD" id="cd06091">
    <property type="entry name" value="KOW_NusG"/>
    <property type="match status" value="1"/>
</dbReference>
<dbReference type="GO" id="GO:0006354">
    <property type="term" value="P:DNA-templated transcription elongation"/>
    <property type="evidence" value="ECO:0007669"/>
    <property type="project" value="InterPro"/>
</dbReference>
<dbReference type="InterPro" id="IPR008991">
    <property type="entry name" value="Translation_prot_SH3-like_sf"/>
</dbReference>
<dbReference type="SMART" id="SM00738">
    <property type="entry name" value="NGN"/>
    <property type="match status" value="1"/>
</dbReference>
<dbReference type="InterPro" id="IPR043425">
    <property type="entry name" value="NusG-like"/>
</dbReference>
<dbReference type="Proteomes" id="UP000077755">
    <property type="component" value="Chromosome 3"/>
</dbReference>
<dbReference type="Pfam" id="PF02357">
    <property type="entry name" value="NusG"/>
    <property type="match status" value="1"/>
</dbReference>
<dbReference type="InterPro" id="IPR036735">
    <property type="entry name" value="NGN_dom_sf"/>
</dbReference>
<evidence type="ECO:0000256" key="3">
    <source>
        <dbReference type="ARBA" id="ARBA00023163"/>
    </source>
</evidence>
<reference evidence="5" key="1">
    <citation type="journal article" date="2016" name="Nat. Genet.">
        <title>A high-quality carrot genome assembly provides new insights into carotenoid accumulation and asterid genome evolution.</title>
        <authorList>
            <person name="Iorizzo M."/>
            <person name="Ellison S."/>
            <person name="Senalik D."/>
            <person name="Zeng P."/>
            <person name="Satapoomin P."/>
            <person name="Huang J."/>
            <person name="Bowman M."/>
            <person name="Iovene M."/>
            <person name="Sanseverino W."/>
            <person name="Cavagnaro P."/>
            <person name="Yildiz M."/>
            <person name="Macko-Podgorni A."/>
            <person name="Moranska E."/>
            <person name="Grzebelus E."/>
            <person name="Grzebelus D."/>
            <person name="Ashrafi H."/>
            <person name="Zheng Z."/>
            <person name="Cheng S."/>
            <person name="Spooner D."/>
            <person name="Van Deynze A."/>
            <person name="Simon P."/>
        </authorList>
    </citation>
    <scope>NUCLEOTIDE SEQUENCE</scope>
    <source>
        <tissue evidence="5">Leaf</tissue>
    </source>
</reference>
<name>A0AAF0WME0_DAUCS</name>
<dbReference type="PANTHER" id="PTHR30265">
    <property type="entry name" value="RHO-INTERACTING TRANSCRIPTION TERMINATION FACTOR NUSG"/>
    <property type="match status" value="1"/>
</dbReference>
<evidence type="ECO:0000256" key="2">
    <source>
        <dbReference type="ARBA" id="ARBA00023015"/>
    </source>
</evidence>
<dbReference type="PANTHER" id="PTHR30265:SF4">
    <property type="entry name" value="KOW MOTIF FAMILY PROTEIN, EXPRESSED"/>
    <property type="match status" value="1"/>
</dbReference>
<evidence type="ECO:0000313" key="5">
    <source>
        <dbReference type="EMBL" id="WOG92555.1"/>
    </source>
</evidence>
<keyword evidence="2" id="KW-0805">Transcription regulation</keyword>
<dbReference type="SUPFAM" id="SSF50104">
    <property type="entry name" value="Translation proteins SH3-like domain"/>
    <property type="match status" value="1"/>
</dbReference>
<accession>A0AAF0WME0</accession>
<reference evidence="5" key="2">
    <citation type="submission" date="2022-03" db="EMBL/GenBank/DDBJ databases">
        <title>Draft title - Genomic analysis of global carrot germplasm unveils the trajectory of domestication and the origin of high carotenoid orange carrot.</title>
        <authorList>
            <person name="Iorizzo M."/>
            <person name="Ellison S."/>
            <person name="Senalik D."/>
            <person name="Macko-Podgorni A."/>
            <person name="Grzebelus D."/>
            <person name="Bostan H."/>
            <person name="Rolling W."/>
            <person name="Curaba J."/>
            <person name="Simon P."/>
        </authorList>
    </citation>
    <scope>NUCLEOTIDE SEQUENCE</scope>
    <source>
        <tissue evidence="5">Leaf</tissue>
    </source>
</reference>
<protein>
    <recommendedName>
        <fullName evidence="4">NusG-like N-terminal domain-containing protein</fullName>
    </recommendedName>
</protein>
<dbReference type="InterPro" id="IPR014722">
    <property type="entry name" value="Rib_uL2_dom2"/>
</dbReference>
<dbReference type="AlphaFoldDB" id="A0AAF0WME0"/>
<organism evidence="5 6">
    <name type="scientific">Daucus carota subsp. sativus</name>
    <name type="common">Carrot</name>
    <dbReference type="NCBI Taxonomy" id="79200"/>
    <lineage>
        <taxon>Eukaryota</taxon>
        <taxon>Viridiplantae</taxon>
        <taxon>Streptophyta</taxon>
        <taxon>Embryophyta</taxon>
        <taxon>Tracheophyta</taxon>
        <taxon>Spermatophyta</taxon>
        <taxon>Magnoliopsida</taxon>
        <taxon>eudicotyledons</taxon>
        <taxon>Gunneridae</taxon>
        <taxon>Pentapetalae</taxon>
        <taxon>asterids</taxon>
        <taxon>campanulids</taxon>
        <taxon>Apiales</taxon>
        <taxon>Apiaceae</taxon>
        <taxon>Apioideae</taxon>
        <taxon>Scandiceae</taxon>
        <taxon>Daucinae</taxon>
        <taxon>Daucus</taxon>
        <taxon>Daucus sect. Daucus</taxon>
    </lineage>
</organism>
<sequence>MQRHQWLLSWCPYNILPPPPPAHLSQTPRKPRFLSVSASTTIVSETLSARERRQMRNERRESKLTGTGWREQVEDKLLVKPKKRYKSWTEELNLDTLSDLGPQWWIIRVSRISGQETAERVARALIRKFPEIEFKVYAPAVHIKRKLKNGTISNKPKPIFPGCVFLNCVLNKDVHDFIRECEGVGGFIGSKVGNTKKQINKPRPVSADDIEAIFRQAKEEQEKTDRAWEEEQERERILNEEQLKKSSEVDSKEVKVISKSKKRSKKASEALVTGKKDKLLVPGATVRVLSGSFAEFKGALKKLDQKTGMVTVGFTLFGKETLADLNVSEVVVETE</sequence>
<dbReference type="GO" id="GO:0031564">
    <property type="term" value="P:transcription antitermination"/>
    <property type="evidence" value="ECO:0007669"/>
    <property type="project" value="UniProtKB-KW"/>
</dbReference>
<dbReference type="InterPro" id="IPR006645">
    <property type="entry name" value="NGN-like_dom"/>
</dbReference>